<evidence type="ECO:0000256" key="6">
    <source>
        <dbReference type="ARBA" id="ARBA00022670"/>
    </source>
</evidence>
<dbReference type="GO" id="GO:0008237">
    <property type="term" value="F:metallopeptidase activity"/>
    <property type="evidence" value="ECO:0007669"/>
    <property type="project" value="UniProtKB-KW"/>
</dbReference>
<evidence type="ECO:0000256" key="9">
    <source>
        <dbReference type="ARBA" id="ARBA00023049"/>
    </source>
</evidence>
<keyword evidence="8" id="KW-0378">Hydrolase</keyword>
<evidence type="ECO:0000256" key="8">
    <source>
        <dbReference type="ARBA" id="ARBA00022801"/>
    </source>
</evidence>
<keyword evidence="7" id="KW-0479">Metal-binding</keyword>
<organism evidence="10 11">
    <name type="scientific">Brachyspira pilosicoli WesB</name>
    <dbReference type="NCBI Taxonomy" id="1161918"/>
    <lineage>
        <taxon>Bacteria</taxon>
        <taxon>Pseudomonadati</taxon>
        <taxon>Spirochaetota</taxon>
        <taxon>Spirochaetia</taxon>
        <taxon>Brachyspirales</taxon>
        <taxon>Brachyspiraceae</taxon>
        <taxon>Brachyspira</taxon>
    </lineage>
</organism>
<dbReference type="GO" id="GO:0006508">
    <property type="term" value="P:proteolysis"/>
    <property type="evidence" value="ECO:0007669"/>
    <property type="project" value="UniProtKB-KW"/>
</dbReference>
<dbReference type="Pfam" id="PF02073">
    <property type="entry name" value="Peptidase_M29"/>
    <property type="match status" value="1"/>
</dbReference>
<dbReference type="InterPro" id="IPR000787">
    <property type="entry name" value="Peptidase_M29"/>
</dbReference>
<dbReference type="OrthoDB" id="9803993at2"/>
<dbReference type="HOGENOM" id="CLU_057697_0_0_12"/>
<dbReference type="EMBL" id="HE793032">
    <property type="protein sequence ID" value="CCG56859.1"/>
    <property type="molecule type" value="Genomic_DNA"/>
</dbReference>
<dbReference type="PANTHER" id="PTHR34448">
    <property type="entry name" value="AMINOPEPTIDASE"/>
    <property type="match status" value="1"/>
</dbReference>
<evidence type="ECO:0000313" key="11">
    <source>
        <dbReference type="Proteomes" id="UP000003759"/>
    </source>
</evidence>
<dbReference type="GO" id="GO:0004177">
    <property type="term" value="F:aminopeptidase activity"/>
    <property type="evidence" value="ECO:0007669"/>
    <property type="project" value="UniProtKB-KW"/>
</dbReference>
<proteinExistence type="inferred from homology"/>
<dbReference type="SUPFAM" id="SSF144052">
    <property type="entry name" value="Thermophilic metalloprotease-like"/>
    <property type="match status" value="1"/>
</dbReference>
<evidence type="ECO:0000256" key="2">
    <source>
        <dbReference type="ARBA" id="ARBA00001946"/>
    </source>
</evidence>
<dbReference type="PATRIC" id="fig|1161918.5.peg.700"/>
<dbReference type="AlphaFoldDB" id="K0JIX3"/>
<evidence type="ECO:0000313" key="10">
    <source>
        <dbReference type="EMBL" id="CCG56859.1"/>
    </source>
</evidence>
<dbReference type="PANTHER" id="PTHR34448:SF1">
    <property type="entry name" value="BLL6088 PROTEIN"/>
    <property type="match status" value="1"/>
</dbReference>
<comment type="cofactor">
    <cofactor evidence="3">
        <name>Zn(2+)</name>
        <dbReference type="ChEBI" id="CHEBI:29105"/>
    </cofactor>
</comment>
<dbReference type="Gene3D" id="3.40.1830.10">
    <property type="entry name" value="Thermophilic metalloprotease (M29)"/>
    <property type="match status" value="1"/>
</dbReference>
<name>K0JIX3_BRAPL</name>
<keyword evidence="9" id="KW-0482">Metalloprotease</keyword>
<evidence type="ECO:0000256" key="1">
    <source>
        <dbReference type="ARBA" id="ARBA00001941"/>
    </source>
</evidence>
<dbReference type="GO" id="GO:0046872">
    <property type="term" value="F:metal ion binding"/>
    <property type="evidence" value="ECO:0007669"/>
    <property type="project" value="UniProtKB-KW"/>
</dbReference>
<evidence type="ECO:0000256" key="5">
    <source>
        <dbReference type="ARBA" id="ARBA00022438"/>
    </source>
</evidence>
<dbReference type="RefSeq" id="WP_014933149.1">
    <property type="nucleotide sequence ID" value="NC_018604.1"/>
</dbReference>
<evidence type="ECO:0000256" key="3">
    <source>
        <dbReference type="ARBA" id="ARBA00001947"/>
    </source>
</evidence>
<keyword evidence="6" id="KW-0645">Protease</keyword>
<keyword evidence="5 10" id="KW-0031">Aminopeptidase</keyword>
<comment type="cofactor">
    <cofactor evidence="1">
        <name>Co(2+)</name>
        <dbReference type="ChEBI" id="CHEBI:48828"/>
    </cofactor>
</comment>
<comment type="similarity">
    <text evidence="4">Belongs to the peptidase M29 family.</text>
</comment>
<dbReference type="InterPro" id="IPR052170">
    <property type="entry name" value="M29_Exopeptidase"/>
</dbReference>
<dbReference type="KEGG" id="bpw:WESB_1391"/>
<evidence type="ECO:0000256" key="4">
    <source>
        <dbReference type="ARBA" id="ARBA00008236"/>
    </source>
</evidence>
<protein>
    <submittedName>
        <fullName evidence="10">Aminopeptidase</fullName>
    </submittedName>
</protein>
<comment type="cofactor">
    <cofactor evidence="2">
        <name>Mg(2+)</name>
        <dbReference type="ChEBI" id="CHEBI:18420"/>
    </cofactor>
</comment>
<evidence type="ECO:0000256" key="7">
    <source>
        <dbReference type="ARBA" id="ARBA00022723"/>
    </source>
</evidence>
<sequence>MKDIRIEKLAYNLVNYSCRLKKGENVLIKVYGEGEERSLVMAIIQEVYKVGANPFVWNHDPQIMRELLKKCNEEQIKTWAESDLMLMKKMDAYIGVWGGNNNAENSSIKEENYKIYEKLYLDPVHMHQRVKNTKWVVLNYPTSSMAQQASMSTDEFEDFYFKVCNLDYSKMDKAMDNLVSLMNKTDKVKIIGEGTNLEFSIKNIPAIKCAGIMNIPDGEVFTAPVRDSINGVLSYNTPSLYSDGFTYENIKLEFKNGKIVNASANDNERINKIFDTDEGARYIGEFAIGVNPYITKPMKDTLFDEKIMGSFHFTPGACYDEAPNGNKSTIHWDLVCIQTKEYGGGEMYFDDVLIRKDGIFVIDELKCLNPENLI</sequence>
<dbReference type="InterPro" id="IPR035097">
    <property type="entry name" value="M29_N-terminal"/>
</dbReference>
<gene>
    <name evidence="10" type="ORF">WESB_1391</name>
</gene>
<reference evidence="10 11" key="1">
    <citation type="journal article" date="2012" name="BMC Genomics">
        <title>Comparative genomics of Brachyspira pilosicoli strains: genome rearrangements, reductions and correlation of genetic compliment with phenotypic diversity.</title>
        <authorList>
            <person name="Mappley L.J."/>
            <person name="Black M.L."/>
            <person name="Abuoun M."/>
            <person name="Darby A.C."/>
            <person name="Woodward M.J."/>
            <person name="Parkhill J."/>
            <person name="Turner A.K."/>
            <person name="Bellgard M.I."/>
            <person name="La T."/>
            <person name="Phillips N.D."/>
            <person name="La Ragione R.M."/>
            <person name="Hampson D.J."/>
        </authorList>
    </citation>
    <scope>NUCLEOTIDE SEQUENCE [LARGE SCALE GENOMIC DNA]</scope>
    <source>
        <strain evidence="10">WesB</strain>
    </source>
</reference>
<dbReference type="Proteomes" id="UP000003759">
    <property type="component" value="Chromosome"/>
</dbReference>
<accession>K0JIX3</accession>